<evidence type="ECO:0000259" key="10">
    <source>
        <dbReference type="PROSITE" id="PS50112"/>
    </source>
</evidence>
<dbReference type="Gene3D" id="3.30.450.20">
    <property type="entry name" value="PAS domain"/>
    <property type="match status" value="1"/>
</dbReference>
<organism evidence="12 13">
    <name type="scientific">Dongia soli</name>
    <dbReference type="NCBI Taxonomy" id="600628"/>
    <lineage>
        <taxon>Bacteria</taxon>
        <taxon>Pseudomonadati</taxon>
        <taxon>Pseudomonadota</taxon>
        <taxon>Alphaproteobacteria</taxon>
        <taxon>Rhodospirillales</taxon>
        <taxon>Dongiaceae</taxon>
        <taxon>Dongia</taxon>
    </lineage>
</organism>
<dbReference type="SMART" id="SM00086">
    <property type="entry name" value="PAC"/>
    <property type="match status" value="1"/>
</dbReference>
<comment type="catalytic activity">
    <reaction evidence="1">
        <text>ATP + protein L-histidine = ADP + protein N-phospho-L-histidine.</text>
        <dbReference type="EC" id="2.7.13.3"/>
    </reaction>
</comment>
<dbReference type="InterPro" id="IPR003661">
    <property type="entry name" value="HisK_dim/P_dom"/>
</dbReference>
<dbReference type="SMART" id="SM00387">
    <property type="entry name" value="HATPase_c"/>
    <property type="match status" value="1"/>
</dbReference>
<feature type="transmembrane region" description="Helical" evidence="8">
    <location>
        <begin position="170"/>
        <end position="189"/>
    </location>
</feature>
<evidence type="ECO:0000313" key="13">
    <source>
        <dbReference type="Proteomes" id="UP001279642"/>
    </source>
</evidence>
<feature type="transmembrane region" description="Helical" evidence="8">
    <location>
        <begin position="95"/>
        <end position="115"/>
    </location>
</feature>
<dbReference type="EC" id="2.7.13.3" evidence="2"/>
<dbReference type="InterPro" id="IPR001610">
    <property type="entry name" value="PAC"/>
</dbReference>
<dbReference type="InterPro" id="IPR035965">
    <property type="entry name" value="PAS-like_dom_sf"/>
</dbReference>
<dbReference type="SUPFAM" id="SSF55785">
    <property type="entry name" value="PYP-like sensor domain (PAS domain)"/>
    <property type="match status" value="1"/>
</dbReference>
<reference evidence="12 13" key="1">
    <citation type="journal article" date="2016" name="Antonie Van Leeuwenhoek">
        <title>Dongia soli sp. nov., isolated from soil from Dokdo, Korea.</title>
        <authorList>
            <person name="Kim D.U."/>
            <person name="Lee H."/>
            <person name="Kim H."/>
            <person name="Kim S.G."/>
            <person name="Ka J.O."/>
        </authorList>
    </citation>
    <scope>NUCLEOTIDE SEQUENCE [LARGE SCALE GENOMIC DNA]</scope>
    <source>
        <strain evidence="12 13">D78</strain>
    </source>
</reference>
<comment type="caution">
    <text evidence="12">The sequence shown here is derived from an EMBL/GenBank/DDBJ whole genome shotgun (WGS) entry which is preliminary data.</text>
</comment>
<evidence type="ECO:0000313" key="12">
    <source>
        <dbReference type="EMBL" id="MDY0881935.1"/>
    </source>
</evidence>
<dbReference type="PANTHER" id="PTHR43711:SF26">
    <property type="entry name" value="SENSOR HISTIDINE KINASE RCSC"/>
    <property type="match status" value="1"/>
</dbReference>
<evidence type="ECO:0000256" key="2">
    <source>
        <dbReference type="ARBA" id="ARBA00012438"/>
    </source>
</evidence>
<feature type="transmembrane region" description="Helical" evidence="8">
    <location>
        <begin position="6"/>
        <end position="35"/>
    </location>
</feature>
<keyword evidence="8" id="KW-0812">Transmembrane</keyword>
<dbReference type="SUPFAM" id="SSF47384">
    <property type="entry name" value="Homodimeric domain of signal transducing histidine kinase"/>
    <property type="match status" value="1"/>
</dbReference>
<dbReference type="Pfam" id="PF13426">
    <property type="entry name" value="PAS_9"/>
    <property type="match status" value="1"/>
</dbReference>
<dbReference type="SUPFAM" id="SSF55874">
    <property type="entry name" value="ATPase domain of HSP90 chaperone/DNA topoisomerase II/histidine kinase"/>
    <property type="match status" value="1"/>
</dbReference>
<evidence type="ECO:0000256" key="3">
    <source>
        <dbReference type="ARBA" id="ARBA00022553"/>
    </source>
</evidence>
<dbReference type="Proteomes" id="UP001279642">
    <property type="component" value="Unassembled WGS sequence"/>
</dbReference>
<dbReference type="InterPro" id="IPR000014">
    <property type="entry name" value="PAS"/>
</dbReference>
<evidence type="ECO:0000256" key="6">
    <source>
        <dbReference type="ARBA" id="ARBA00023012"/>
    </source>
</evidence>
<dbReference type="CDD" id="cd00082">
    <property type="entry name" value="HisKA"/>
    <property type="match status" value="1"/>
</dbReference>
<keyword evidence="12" id="KW-0067">ATP-binding</keyword>
<dbReference type="PRINTS" id="PR00344">
    <property type="entry name" value="BCTRLSENSOR"/>
</dbReference>
<dbReference type="Gene3D" id="1.10.287.130">
    <property type="match status" value="1"/>
</dbReference>
<dbReference type="InterPro" id="IPR036890">
    <property type="entry name" value="HATPase_C_sf"/>
</dbReference>
<keyword evidence="3" id="KW-0597">Phosphoprotein</keyword>
<protein>
    <recommendedName>
        <fullName evidence="2">histidine kinase</fullName>
        <ecNumber evidence="2">2.7.13.3</ecNumber>
    </recommendedName>
</protein>
<dbReference type="EMBL" id="JAXCLW010000001">
    <property type="protein sequence ID" value="MDY0881935.1"/>
    <property type="molecule type" value="Genomic_DNA"/>
</dbReference>
<dbReference type="Gene3D" id="3.30.565.10">
    <property type="entry name" value="Histidine kinase-like ATPase, C-terminal domain"/>
    <property type="match status" value="1"/>
</dbReference>
<dbReference type="InterPro" id="IPR036097">
    <property type="entry name" value="HisK_dim/P_sf"/>
</dbReference>
<dbReference type="InterPro" id="IPR000700">
    <property type="entry name" value="PAS-assoc_C"/>
</dbReference>
<dbReference type="InterPro" id="IPR005467">
    <property type="entry name" value="His_kinase_dom"/>
</dbReference>
<feature type="domain" description="Histidine kinase" evidence="9">
    <location>
        <begin position="545"/>
        <end position="776"/>
    </location>
</feature>
<evidence type="ECO:0000256" key="8">
    <source>
        <dbReference type="SAM" id="Phobius"/>
    </source>
</evidence>
<dbReference type="Pfam" id="PF02518">
    <property type="entry name" value="HATPase_c"/>
    <property type="match status" value="1"/>
</dbReference>
<keyword evidence="5" id="KW-0418">Kinase</keyword>
<feature type="transmembrane region" description="Helical" evidence="8">
    <location>
        <begin position="127"/>
        <end position="150"/>
    </location>
</feature>
<evidence type="ECO:0000256" key="4">
    <source>
        <dbReference type="ARBA" id="ARBA00022679"/>
    </source>
</evidence>
<feature type="domain" description="PAS" evidence="10">
    <location>
        <begin position="399"/>
        <end position="472"/>
    </location>
</feature>
<feature type="transmembrane region" description="Helical" evidence="8">
    <location>
        <begin position="56"/>
        <end position="75"/>
    </location>
</feature>
<keyword evidence="12" id="KW-0547">Nucleotide-binding</keyword>
<feature type="coiled-coil region" evidence="7">
    <location>
        <begin position="518"/>
        <end position="545"/>
    </location>
</feature>
<dbReference type="PANTHER" id="PTHR43711">
    <property type="entry name" value="TWO-COMPONENT HISTIDINE KINASE"/>
    <property type="match status" value="1"/>
</dbReference>
<dbReference type="Pfam" id="PF12860">
    <property type="entry name" value="PAS_7"/>
    <property type="match status" value="1"/>
</dbReference>
<dbReference type="CDD" id="cd16922">
    <property type="entry name" value="HATPase_EvgS-ArcB-TorS-like"/>
    <property type="match status" value="1"/>
</dbReference>
<evidence type="ECO:0000259" key="11">
    <source>
        <dbReference type="PROSITE" id="PS50113"/>
    </source>
</evidence>
<gene>
    <name evidence="12" type="ORF">SMD27_03705</name>
</gene>
<keyword evidence="7" id="KW-0175">Coiled coil</keyword>
<evidence type="ECO:0000259" key="9">
    <source>
        <dbReference type="PROSITE" id="PS50109"/>
    </source>
</evidence>
<dbReference type="InterPro" id="IPR004358">
    <property type="entry name" value="Sig_transdc_His_kin-like_C"/>
</dbReference>
<dbReference type="NCBIfam" id="TIGR00229">
    <property type="entry name" value="sensory_box"/>
    <property type="match status" value="1"/>
</dbReference>
<keyword evidence="8" id="KW-0472">Membrane</keyword>
<evidence type="ECO:0000256" key="5">
    <source>
        <dbReference type="ARBA" id="ARBA00022777"/>
    </source>
</evidence>
<proteinExistence type="predicted"/>
<dbReference type="InterPro" id="IPR003594">
    <property type="entry name" value="HATPase_dom"/>
</dbReference>
<keyword evidence="8" id="KW-1133">Transmembrane helix</keyword>
<evidence type="ECO:0000256" key="7">
    <source>
        <dbReference type="SAM" id="Coils"/>
    </source>
</evidence>
<feature type="domain" description="PAC" evidence="11">
    <location>
        <begin position="473"/>
        <end position="527"/>
    </location>
</feature>
<keyword evidence="13" id="KW-1185">Reference proteome</keyword>
<dbReference type="CDD" id="cd00130">
    <property type="entry name" value="PAS"/>
    <property type="match status" value="1"/>
</dbReference>
<dbReference type="SMART" id="SM00091">
    <property type="entry name" value="PAS"/>
    <property type="match status" value="1"/>
</dbReference>
<name>A0ABU5E6I4_9PROT</name>
<dbReference type="Pfam" id="PF00512">
    <property type="entry name" value="HisKA"/>
    <property type="match status" value="1"/>
</dbReference>
<keyword evidence="6" id="KW-0902">Two-component regulatory system</keyword>
<sequence>MIDETAQFWIVTAAIPAFLTAMPVSLNLALTVCIAAAYRSLGGRRLEGYGRLGRSLCGIALGAAAAALAVIAPHASGAGMDSLAEAAGLQGAMRAWAMVLPAHGAGLLILAVMLYDRVIGLPASILLLLAMLPLAGLSSWAIIVMLLPAWLLGYGDRWLPLSWHRILGRYGLAALFPALPVLCLATGFAASGSWTILPALLLGLLHVPACLAVQHLLKLQEEESQPRDLQQASRASSEAGAPRMAGLISTVPATAKAKLNPAVLERTIADLPEGIAIFDVQDRLIATNSVYRNLHAEFEAELKPGASYDDLLRFDVMRRGITGGDGTEVDATRNDPEAVIAGLMQRHRHLPWRQEMRRPNGQWLRVIESRSGDGGTLRIVSDITAVKTRELRLTELAERNALLATAISSVTSGVIICDAMREDVPITFVNAAFCRITGYSADEAIGRNCRFLQGRDTDPATLERLRRAIEQRRPVQVTLKNYRKDGKLFWNDLHISPVVDDDGSVRQFIGIIHEATARMRTEESLREAKNQAELANRSKTEFLANISHELRTPLNAIIGFSEVMRLRLFGKLGAEQYEGYVRDIHDSGQHLLSLINDLLDLSKIEAGRYTLSPERCPAGNLLDTCQRLVRDRATIGGLRLSAEVAPGTPDLFVDRRAALQIITNLLSNAVKFTPAGGSIHLKVEPLDSGKAGKNNIEVAFVAITVRDTGIGIAKVDIPKVLAAFGQVDNSLTRKHDGTGLGLPIVKALTEHHGGTLTIDSEPGRGTIVRVTLPAAVMSEPVKEAVQETLL</sequence>
<dbReference type="RefSeq" id="WP_320506977.1">
    <property type="nucleotide sequence ID" value="NZ_JAXCLW010000001.1"/>
</dbReference>
<dbReference type="InterPro" id="IPR050736">
    <property type="entry name" value="Sensor_HK_Regulatory"/>
</dbReference>
<dbReference type="PROSITE" id="PS50109">
    <property type="entry name" value="HIS_KIN"/>
    <property type="match status" value="1"/>
</dbReference>
<dbReference type="GO" id="GO:0005524">
    <property type="term" value="F:ATP binding"/>
    <property type="evidence" value="ECO:0007669"/>
    <property type="project" value="UniProtKB-KW"/>
</dbReference>
<dbReference type="SMART" id="SM00388">
    <property type="entry name" value="HisKA"/>
    <property type="match status" value="1"/>
</dbReference>
<evidence type="ECO:0000256" key="1">
    <source>
        <dbReference type="ARBA" id="ARBA00000085"/>
    </source>
</evidence>
<keyword evidence="4" id="KW-0808">Transferase</keyword>
<accession>A0ABU5E6I4</accession>
<feature type="transmembrane region" description="Helical" evidence="8">
    <location>
        <begin position="196"/>
        <end position="217"/>
    </location>
</feature>
<dbReference type="PROSITE" id="PS50113">
    <property type="entry name" value="PAC"/>
    <property type="match status" value="1"/>
</dbReference>
<dbReference type="PROSITE" id="PS50112">
    <property type="entry name" value="PAS"/>
    <property type="match status" value="1"/>
</dbReference>